<dbReference type="PANTHER" id="PTHR13693:SF58">
    <property type="entry name" value="5-AMINOLEVULINATE SYNTHASE, ERYTHROID-SPECIFIC, MITOCHONDRIAL"/>
    <property type="match status" value="1"/>
</dbReference>
<evidence type="ECO:0000256" key="11">
    <source>
        <dbReference type="ARBA" id="ARBA00023315"/>
    </source>
</evidence>
<dbReference type="Gene3D" id="3.40.640.10">
    <property type="entry name" value="Type I PLP-dependent aspartate aminotransferase-like (Major domain)"/>
    <property type="match status" value="1"/>
</dbReference>
<comment type="caution">
    <text evidence="18">The sequence shown here is derived from an EMBL/GenBank/DDBJ whole genome shotgun (WGS) entry which is preliminary data.</text>
</comment>
<keyword evidence="9 15" id="KW-0350">Heme biosynthesis</keyword>
<dbReference type="PANTHER" id="PTHR13693">
    <property type="entry name" value="CLASS II AMINOTRANSFERASE/8-AMINO-7-OXONONANOATE SYNTHASE"/>
    <property type="match status" value="1"/>
</dbReference>
<dbReference type="SUPFAM" id="SSF53383">
    <property type="entry name" value="PLP-dependent transferases"/>
    <property type="match status" value="1"/>
</dbReference>
<keyword evidence="7" id="KW-0809">Transit peptide</keyword>
<dbReference type="InterPro" id="IPR050087">
    <property type="entry name" value="AON_synthase_class-II"/>
</dbReference>
<dbReference type="CDD" id="cd06454">
    <property type="entry name" value="KBL_like"/>
    <property type="match status" value="1"/>
</dbReference>
<evidence type="ECO:0000256" key="5">
    <source>
        <dbReference type="ARBA" id="ARBA00022792"/>
    </source>
</evidence>
<dbReference type="InterPro" id="IPR015118">
    <property type="entry name" value="5aminolev_synth_preseq"/>
</dbReference>
<dbReference type="InterPro" id="IPR001917">
    <property type="entry name" value="Aminotrans_II_pyridoxalP_BS"/>
</dbReference>
<keyword evidence="10" id="KW-0472">Membrane</keyword>
<feature type="domain" description="Aminotransferase class I/classII large" evidence="16">
    <location>
        <begin position="243"/>
        <end position="586"/>
    </location>
</feature>
<keyword evidence="6 14" id="KW-0663">Pyridoxal phosphate</keyword>
<accession>A0A8T0ASP1</accession>
<dbReference type="Pfam" id="PF00155">
    <property type="entry name" value="Aminotran_1_2"/>
    <property type="match status" value="1"/>
</dbReference>
<dbReference type="GO" id="GO:0006782">
    <property type="term" value="P:protoporphyrinogen IX biosynthetic process"/>
    <property type="evidence" value="ECO:0007669"/>
    <property type="project" value="UniProtKB-UniRule"/>
</dbReference>
<comment type="cofactor">
    <cofactor evidence="1 14">
        <name>pyridoxal 5'-phosphate</name>
        <dbReference type="ChEBI" id="CHEBI:597326"/>
    </cofactor>
</comment>
<protein>
    <recommendedName>
        <fullName evidence="15">5-aminolevulinate synthase</fullName>
        <ecNumber evidence="15">2.3.1.37</ecNumber>
    </recommendedName>
    <alternativeName>
        <fullName evidence="15">5-aminolevulinic acid synthase</fullName>
    </alternativeName>
    <alternativeName>
        <fullName evidence="15">Delta-ALA synthase</fullName>
    </alternativeName>
    <alternativeName>
        <fullName evidence="15">Delta-aminolevulinate synthase</fullName>
    </alternativeName>
</protein>
<evidence type="ECO:0000256" key="3">
    <source>
        <dbReference type="ARBA" id="ARBA00008392"/>
    </source>
</evidence>
<evidence type="ECO:0000256" key="12">
    <source>
        <dbReference type="ARBA" id="ARBA00045913"/>
    </source>
</evidence>
<evidence type="ECO:0000256" key="9">
    <source>
        <dbReference type="ARBA" id="ARBA00023133"/>
    </source>
</evidence>
<comment type="catalytic activity">
    <reaction evidence="13">
        <text>succinyl-CoA + glycine + H(+) = 5-aminolevulinate + CO2 + CoA</text>
        <dbReference type="Rhea" id="RHEA:12921"/>
        <dbReference type="ChEBI" id="CHEBI:15378"/>
        <dbReference type="ChEBI" id="CHEBI:16526"/>
        <dbReference type="ChEBI" id="CHEBI:57287"/>
        <dbReference type="ChEBI" id="CHEBI:57292"/>
        <dbReference type="ChEBI" id="CHEBI:57305"/>
        <dbReference type="ChEBI" id="CHEBI:356416"/>
        <dbReference type="EC" id="2.3.1.37"/>
    </reaction>
    <physiologicalReaction direction="left-to-right" evidence="13">
        <dbReference type="Rhea" id="RHEA:12922"/>
    </physiologicalReaction>
</comment>
<comment type="function">
    <text evidence="12">Catalyzes the pyridoxal 5'-phosphate (PLP)-dependent condensation of succinyl-CoA and glycine to form aminolevulinic acid (ALA), with CoA and CO2 as by-products. Contributes significantly to heme formation during erythropoiesis.</text>
</comment>
<dbReference type="InterPro" id="IPR004839">
    <property type="entry name" value="Aminotransferase_I/II_large"/>
</dbReference>
<comment type="similarity">
    <text evidence="3 14">Belongs to the class-II pyridoxal-phosphate-dependent aminotransferase family.</text>
</comment>
<dbReference type="EMBL" id="JABFDY010000017">
    <property type="protein sequence ID" value="KAF7695388.1"/>
    <property type="molecule type" value="Genomic_DNA"/>
</dbReference>
<organism evidence="18 19">
    <name type="scientific">Silurus meridionalis</name>
    <name type="common">Southern catfish</name>
    <name type="synonym">Silurus soldatovi meridionalis</name>
    <dbReference type="NCBI Taxonomy" id="175797"/>
    <lineage>
        <taxon>Eukaryota</taxon>
        <taxon>Metazoa</taxon>
        <taxon>Chordata</taxon>
        <taxon>Craniata</taxon>
        <taxon>Vertebrata</taxon>
        <taxon>Euteleostomi</taxon>
        <taxon>Actinopterygii</taxon>
        <taxon>Neopterygii</taxon>
        <taxon>Teleostei</taxon>
        <taxon>Ostariophysi</taxon>
        <taxon>Siluriformes</taxon>
        <taxon>Siluridae</taxon>
        <taxon>Silurus</taxon>
    </lineage>
</organism>
<keyword evidence="5" id="KW-0999">Mitochondrion inner membrane</keyword>
<dbReference type="GO" id="GO:0048821">
    <property type="term" value="P:erythrocyte development"/>
    <property type="evidence" value="ECO:0007669"/>
    <property type="project" value="TreeGrafter"/>
</dbReference>
<evidence type="ECO:0000313" key="18">
    <source>
        <dbReference type="EMBL" id="KAF7695388.1"/>
    </source>
</evidence>
<evidence type="ECO:0000256" key="6">
    <source>
        <dbReference type="ARBA" id="ARBA00022898"/>
    </source>
</evidence>
<dbReference type="InterPro" id="IPR015421">
    <property type="entry name" value="PyrdxlP-dep_Trfase_major"/>
</dbReference>
<comment type="pathway">
    <text evidence="2 15">Porphyrin-containing compound metabolism; protoporphyrin-IX biosynthesis; 5-aminolevulinate from glycine: step 1/1.</text>
</comment>
<keyword evidence="8 15" id="KW-0496">Mitochondrion</keyword>
<dbReference type="InterPro" id="IPR015422">
    <property type="entry name" value="PyrdxlP-dep_Trfase_small"/>
</dbReference>
<evidence type="ECO:0000256" key="8">
    <source>
        <dbReference type="ARBA" id="ARBA00023128"/>
    </source>
</evidence>
<keyword evidence="4 15" id="KW-0808">Transferase</keyword>
<evidence type="ECO:0000259" key="16">
    <source>
        <dbReference type="Pfam" id="PF00155"/>
    </source>
</evidence>
<dbReference type="NCBIfam" id="TIGR01821">
    <property type="entry name" value="5aminolev_synth"/>
    <property type="match status" value="1"/>
</dbReference>
<evidence type="ECO:0000256" key="2">
    <source>
        <dbReference type="ARBA" id="ARBA00005029"/>
    </source>
</evidence>
<dbReference type="GO" id="GO:0005743">
    <property type="term" value="C:mitochondrial inner membrane"/>
    <property type="evidence" value="ECO:0007669"/>
    <property type="project" value="UniProtKB-SubCell"/>
</dbReference>
<reference evidence="18" key="1">
    <citation type="submission" date="2020-08" db="EMBL/GenBank/DDBJ databases">
        <title>Chromosome-level assembly of Southern catfish (Silurus meridionalis) provides insights into visual adaptation to the nocturnal and benthic lifestyles.</title>
        <authorList>
            <person name="Zhang Y."/>
            <person name="Wang D."/>
            <person name="Peng Z."/>
        </authorList>
    </citation>
    <scope>NUCLEOTIDE SEQUENCE</scope>
    <source>
        <strain evidence="18">SWU-2019-XX</strain>
        <tissue evidence="18">Muscle</tissue>
    </source>
</reference>
<evidence type="ECO:0000256" key="4">
    <source>
        <dbReference type="ARBA" id="ARBA00022679"/>
    </source>
</evidence>
<evidence type="ECO:0000256" key="14">
    <source>
        <dbReference type="RuleBase" id="RU003693"/>
    </source>
</evidence>
<dbReference type="GO" id="GO:0003870">
    <property type="term" value="F:5-aminolevulinate synthase activity"/>
    <property type="evidence" value="ECO:0007669"/>
    <property type="project" value="UniProtKB-EC"/>
</dbReference>
<dbReference type="Gene3D" id="3.90.1150.10">
    <property type="entry name" value="Aspartate Aminotransferase, domain 1"/>
    <property type="match status" value="1"/>
</dbReference>
<evidence type="ECO:0000256" key="15">
    <source>
        <dbReference type="RuleBase" id="RU910713"/>
    </source>
</evidence>
<name>A0A8T0ASP1_SILME</name>
<dbReference type="GO" id="GO:0042541">
    <property type="term" value="P:hemoglobin biosynthetic process"/>
    <property type="evidence" value="ECO:0007669"/>
    <property type="project" value="TreeGrafter"/>
</dbReference>
<dbReference type="Proteomes" id="UP000606274">
    <property type="component" value="Unassembled WGS sequence"/>
</dbReference>
<evidence type="ECO:0000256" key="13">
    <source>
        <dbReference type="ARBA" id="ARBA00049013"/>
    </source>
</evidence>
<dbReference type="GO" id="GO:0005759">
    <property type="term" value="C:mitochondrial matrix"/>
    <property type="evidence" value="ECO:0007669"/>
    <property type="project" value="UniProtKB-UniRule"/>
</dbReference>
<gene>
    <name evidence="18" type="ORF">HF521_007111</name>
</gene>
<feature type="domain" description="5-aminolevulinate synthase presequence" evidence="17">
    <location>
        <begin position="54"/>
        <end position="149"/>
    </location>
</feature>
<evidence type="ECO:0000259" key="17">
    <source>
        <dbReference type="Pfam" id="PF09029"/>
    </source>
</evidence>
<evidence type="ECO:0000256" key="1">
    <source>
        <dbReference type="ARBA" id="ARBA00001933"/>
    </source>
</evidence>
<dbReference type="Pfam" id="PF09029">
    <property type="entry name" value="Preseq_ALAS"/>
    <property type="match status" value="1"/>
</dbReference>
<dbReference type="InterPro" id="IPR015424">
    <property type="entry name" value="PyrdxlP-dep_Trfase"/>
</dbReference>
<evidence type="ECO:0000313" key="19">
    <source>
        <dbReference type="Proteomes" id="UP000606274"/>
    </source>
</evidence>
<evidence type="ECO:0000256" key="10">
    <source>
        <dbReference type="ARBA" id="ARBA00023136"/>
    </source>
</evidence>
<keyword evidence="19" id="KW-1185">Reference proteome</keyword>
<dbReference type="FunFam" id="3.40.640.10:FF:000006">
    <property type="entry name" value="5-aminolevulinate synthase, mitochondrial"/>
    <property type="match status" value="1"/>
</dbReference>
<sequence length="638" mass="69725">MLSVGYRVQVERADPQSALIALNPLTLGLVNCRICSCSDVRPQCRSTAGEVMSAFLHRCPYLKSSSGPALRHVGGILGMAERCPVIVRRISAQSTQGQDEKGLLSHTESKRSLATSAAQVAVSMTNSCPFVSSKIGLVKASPRIQEDVHSALPPISEEEVSSGVVSSVFSGLQGLRSPFPSHLLKDNIVGSSFDYDDFFTQKILEKRNDHTYRIFKTVNRFAEVFPFGEDCSVPGRLGSQVSVWCSNDYLGMSRHPRVIKAIWDILEKNGAGAGGTRNISGTSYYHVALEKELALLHQKDAALVFSSCFVANDSTLFTLAKMLPGCEIYSDMGNHASMIQGIRNSGAKRFIFRHNDARHLEELLSRSDPKTPKIVAFETVHSMDGAICPLEELCDVAHKYGALTFVDEVHAVGLYGPHGAGVGERDGIMHKIDIVSGTLGKAFGCVGGYVASTAALVDTVRSYAAGFIFTTSLPPMVLAGALESVRVLMSSEGQALRRAHQRNVKHMRQLLLDAGLPVVNCPSHIIPIRVGNAEKNSKVCDILLEKHNIYVQAINYPTVPRGEELLRLAPSPFHNPIMMDYFVEKLLEVWQEVGLPLNGPATASCTFCDRPLYFDLMSEWEKSYFGNMEPTYITVAAQ</sequence>
<dbReference type="FunFam" id="3.90.1150.10:FF:000029">
    <property type="entry name" value="5-aminolevulinate synthase"/>
    <property type="match status" value="1"/>
</dbReference>
<keyword evidence="11 15" id="KW-0012">Acyltransferase</keyword>
<comment type="subcellular location">
    <subcellularLocation>
        <location evidence="15">Mitochondrion inner membrane</location>
        <topology evidence="15">Peripheral membrane protein</topology>
    </subcellularLocation>
    <text evidence="15">Localizes to the matrix side of the mitochondrion inner membrane.</text>
</comment>
<dbReference type="AlphaFoldDB" id="A0A8T0ASP1"/>
<dbReference type="InterPro" id="IPR010961">
    <property type="entry name" value="4pyrrol_synth_NH2levulA_synth"/>
</dbReference>
<dbReference type="EC" id="2.3.1.37" evidence="15"/>
<dbReference type="GO" id="GO:0030170">
    <property type="term" value="F:pyridoxal phosphate binding"/>
    <property type="evidence" value="ECO:0007669"/>
    <property type="project" value="UniProtKB-UniRule"/>
</dbReference>
<dbReference type="PROSITE" id="PS00599">
    <property type="entry name" value="AA_TRANSFER_CLASS_2"/>
    <property type="match status" value="1"/>
</dbReference>
<evidence type="ECO:0000256" key="7">
    <source>
        <dbReference type="ARBA" id="ARBA00022946"/>
    </source>
</evidence>
<proteinExistence type="inferred from homology"/>